<keyword evidence="4" id="KW-0732">Signal</keyword>
<keyword evidence="6" id="KW-1185">Reference proteome</keyword>
<dbReference type="SUPFAM" id="SSF53850">
    <property type="entry name" value="Periplasmic binding protein-like II"/>
    <property type="match status" value="1"/>
</dbReference>
<evidence type="ECO:0000313" key="5">
    <source>
        <dbReference type="EMBL" id="MBK1631814.1"/>
    </source>
</evidence>
<comment type="subcellular location">
    <subcellularLocation>
        <location evidence="1">Periplasm</location>
    </subcellularLocation>
</comment>
<dbReference type="EMBL" id="NRRV01000033">
    <property type="protein sequence ID" value="MBK1631814.1"/>
    <property type="molecule type" value="Genomic_DNA"/>
</dbReference>
<comment type="caution">
    <text evidence="5">The sequence shown here is derived from an EMBL/GenBank/DDBJ whole genome shotgun (WGS) entry which is preliminary data.</text>
</comment>
<evidence type="ECO:0000256" key="2">
    <source>
        <dbReference type="ARBA" id="ARBA00008520"/>
    </source>
</evidence>
<keyword evidence="3" id="KW-0813">Transport</keyword>
<organism evidence="5 6">
    <name type="scientific">Thiohalocapsa halophila</name>
    <dbReference type="NCBI Taxonomy" id="69359"/>
    <lineage>
        <taxon>Bacteria</taxon>
        <taxon>Pseudomonadati</taxon>
        <taxon>Pseudomonadota</taxon>
        <taxon>Gammaproteobacteria</taxon>
        <taxon>Chromatiales</taxon>
        <taxon>Chromatiaceae</taxon>
        <taxon>Thiohalocapsa</taxon>
    </lineage>
</organism>
<dbReference type="Pfam" id="PF01547">
    <property type="entry name" value="SBP_bac_1"/>
    <property type="match status" value="1"/>
</dbReference>
<comment type="similarity">
    <text evidence="2">Belongs to the bacterial solute-binding protein 1 family.</text>
</comment>
<evidence type="ECO:0000256" key="4">
    <source>
        <dbReference type="ARBA" id="ARBA00022729"/>
    </source>
</evidence>
<name>A0ABS1CIX2_9GAMM</name>
<dbReference type="CDD" id="cd14750">
    <property type="entry name" value="PBP2_TMBP"/>
    <property type="match status" value="1"/>
</dbReference>
<dbReference type="PANTHER" id="PTHR43649">
    <property type="entry name" value="ARABINOSE-BINDING PROTEIN-RELATED"/>
    <property type="match status" value="1"/>
</dbReference>
<dbReference type="Gene3D" id="3.40.190.10">
    <property type="entry name" value="Periplasmic binding protein-like II"/>
    <property type="match status" value="2"/>
</dbReference>
<accession>A0ABS1CIX2</accession>
<evidence type="ECO:0000256" key="3">
    <source>
        <dbReference type="ARBA" id="ARBA00022448"/>
    </source>
</evidence>
<dbReference type="PANTHER" id="PTHR43649:SF34">
    <property type="entry name" value="ABC TRANSPORTER PERIPLASMIC-BINDING PROTEIN YCJN-RELATED"/>
    <property type="match status" value="1"/>
</dbReference>
<evidence type="ECO:0000313" key="6">
    <source>
        <dbReference type="Proteomes" id="UP000748752"/>
    </source>
</evidence>
<reference evidence="5 6" key="1">
    <citation type="journal article" date="2020" name="Microorganisms">
        <title>Osmotic Adaptation and Compatible Solute Biosynthesis of Phototrophic Bacteria as Revealed from Genome Analyses.</title>
        <authorList>
            <person name="Imhoff J.F."/>
            <person name="Rahn T."/>
            <person name="Kunzel S."/>
            <person name="Keller A."/>
            <person name="Neulinger S.C."/>
        </authorList>
    </citation>
    <scope>NUCLEOTIDE SEQUENCE [LARGE SCALE GENOMIC DNA]</scope>
    <source>
        <strain evidence="5 6">DSM 6210</strain>
    </source>
</reference>
<protein>
    <submittedName>
        <fullName evidence="5">ABC transporter substrate-binding protein</fullName>
    </submittedName>
</protein>
<dbReference type="PROSITE" id="PS51257">
    <property type="entry name" value="PROKAR_LIPOPROTEIN"/>
    <property type="match status" value="1"/>
</dbReference>
<evidence type="ECO:0000256" key="1">
    <source>
        <dbReference type="ARBA" id="ARBA00004418"/>
    </source>
</evidence>
<dbReference type="InterPro" id="IPR050490">
    <property type="entry name" value="Bact_solute-bd_prot1"/>
</dbReference>
<gene>
    <name evidence="5" type="ORF">CKO31_13930</name>
</gene>
<dbReference type="Proteomes" id="UP000748752">
    <property type="component" value="Unassembled WGS sequence"/>
</dbReference>
<dbReference type="InterPro" id="IPR006059">
    <property type="entry name" value="SBP"/>
</dbReference>
<proteinExistence type="inferred from homology"/>
<sequence>MIRIRSTARAGHPSPVAALAAALLLALVVGLAGCDGGAPAVPTLSWYVFDEPSGAFAEAAQRCAEQSDGAYQVVVQPLPADADRQREQLVRRLAAGDSAIDLIGMDVIWTPELAAAGWILPWPEELAQQARAGRIQATVDSAGWEDRLWAAPFTTNTQLLWYRTDRVDAPPATWDAMIRRAERLGAQGSIQAQGARYEGLTVLFVSLLASAGGSVLSADGSEPALPEGPTRRALAVMRRLARSPATPPGLASAREDQARLAFEAGGAAFMVNYTYVWPSARANAPAVARHMQWARWPAVEPDRPSRVAIGGINLGVGAYTEHPALALRAAACIAGAENQRLAARRGGLPPTTAALYDDPAVRETFPFADLLRATLKDAVQRPRTPLYNDVSLAISRTLHPMADIDPARDTARLREAVSRALHSRGLL</sequence>